<evidence type="ECO:0008006" key="4">
    <source>
        <dbReference type="Google" id="ProtNLM"/>
    </source>
</evidence>
<comment type="caution">
    <text evidence="2">The sequence shown here is derived from an EMBL/GenBank/DDBJ whole genome shotgun (WGS) entry which is preliminary data.</text>
</comment>
<dbReference type="EMBL" id="JACGCM010001343">
    <property type="protein sequence ID" value="KAF6156407.1"/>
    <property type="molecule type" value="Genomic_DNA"/>
</dbReference>
<dbReference type="Proteomes" id="UP000541444">
    <property type="component" value="Unassembled WGS sequence"/>
</dbReference>
<dbReference type="InterPro" id="IPR011050">
    <property type="entry name" value="Pectin_lyase_fold/virulence"/>
</dbReference>
<dbReference type="UniPathway" id="UPA00545">
    <property type="reaction ID" value="UER00823"/>
</dbReference>
<keyword evidence="3" id="KW-1185">Reference proteome</keyword>
<dbReference type="OrthoDB" id="1606204at2759"/>
<name>A0A7J7MNL2_9MAGN</name>
<dbReference type="SUPFAM" id="SSF51126">
    <property type="entry name" value="Pectin lyase-like"/>
    <property type="match status" value="1"/>
</dbReference>
<feature type="transmembrane region" description="Helical" evidence="1">
    <location>
        <begin position="82"/>
        <end position="100"/>
    </location>
</feature>
<keyword evidence="1" id="KW-0472">Membrane</keyword>
<accession>A0A7J7MNL2</accession>
<feature type="transmembrane region" description="Helical" evidence="1">
    <location>
        <begin position="112"/>
        <end position="133"/>
    </location>
</feature>
<dbReference type="GO" id="GO:0045490">
    <property type="term" value="P:pectin catabolic process"/>
    <property type="evidence" value="ECO:0007669"/>
    <property type="project" value="UniProtKB-UniPathway"/>
</dbReference>
<dbReference type="AlphaFoldDB" id="A0A7J7MNL2"/>
<organism evidence="2 3">
    <name type="scientific">Kingdonia uniflora</name>
    <dbReference type="NCBI Taxonomy" id="39325"/>
    <lineage>
        <taxon>Eukaryota</taxon>
        <taxon>Viridiplantae</taxon>
        <taxon>Streptophyta</taxon>
        <taxon>Embryophyta</taxon>
        <taxon>Tracheophyta</taxon>
        <taxon>Spermatophyta</taxon>
        <taxon>Magnoliopsida</taxon>
        <taxon>Ranunculales</taxon>
        <taxon>Circaeasteraceae</taxon>
        <taxon>Kingdonia</taxon>
    </lineage>
</organism>
<evidence type="ECO:0000256" key="1">
    <source>
        <dbReference type="SAM" id="Phobius"/>
    </source>
</evidence>
<keyword evidence="1" id="KW-0812">Transmembrane</keyword>
<dbReference type="Gene3D" id="2.160.20.10">
    <property type="entry name" value="Single-stranded right-handed beta-helix, Pectin lyase-like"/>
    <property type="match status" value="1"/>
</dbReference>
<feature type="transmembrane region" description="Helical" evidence="1">
    <location>
        <begin position="6"/>
        <end position="27"/>
    </location>
</feature>
<gene>
    <name evidence="2" type="ORF">GIB67_031528</name>
</gene>
<sequence length="156" mass="17277">MTHVNILFILLTTTLFVLLFPLVPATIDKELHAAEKDKRLIKVRKDGSGDFKMVTDAIENILSGNTRSTIIWIGPGRYKEKILISGITEATVYVALVVSWKRSDLHYLSRGAVTGVVLFLATVPKLPSLAAIFRRSNCPFLLLKLPPVLTASCLRC</sequence>
<dbReference type="InterPro" id="IPR012334">
    <property type="entry name" value="Pectin_lyas_fold"/>
</dbReference>
<keyword evidence="1" id="KW-1133">Transmembrane helix</keyword>
<proteinExistence type="predicted"/>
<evidence type="ECO:0000313" key="2">
    <source>
        <dbReference type="EMBL" id="KAF6156407.1"/>
    </source>
</evidence>
<reference evidence="2 3" key="1">
    <citation type="journal article" date="2020" name="IScience">
        <title>Genome Sequencing of the Endangered Kingdonia uniflora (Circaeasteraceae, Ranunculales) Reveals Potential Mechanisms of Evolutionary Specialization.</title>
        <authorList>
            <person name="Sun Y."/>
            <person name="Deng T."/>
            <person name="Zhang A."/>
            <person name="Moore M.J."/>
            <person name="Landis J.B."/>
            <person name="Lin N."/>
            <person name="Zhang H."/>
            <person name="Zhang X."/>
            <person name="Huang J."/>
            <person name="Zhang X."/>
            <person name="Sun H."/>
            <person name="Wang H."/>
        </authorList>
    </citation>
    <scope>NUCLEOTIDE SEQUENCE [LARGE SCALE GENOMIC DNA]</scope>
    <source>
        <strain evidence="2">TB1705</strain>
        <tissue evidence="2">Leaf</tissue>
    </source>
</reference>
<evidence type="ECO:0000313" key="3">
    <source>
        <dbReference type="Proteomes" id="UP000541444"/>
    </source>
</evidence>
<protein>
    <recommendedName>
        <fullName evidence="4">Pectinesterase</fullName>
    </recommendedName>
</protein>